<accession>A0A840SJJ1</accession>
<gene>
    <name evidence="1" type="ORF">HNP73_001045</name>
</gene>
<proteinExistence type="predicted"/>
<organism evidence="1 2">
    <name type="scientific">Amaricoccus macauensis</name>
    <dbReference type="NCBI Taxonomy" id="57001"/>
    <lineage>
        <taxon>Bacteria</taxon>
        <taxon>Pseudomonadati</taxon>
        <taxon>Pseudomonadota</taxon>
        <taxon>Alphaproteobacteria</taxon>
        <taxon>Rhodobacterales</taxon>
        <taxon>Paracoccaceae</taxon>
        <taxon>Amaricoccus</taxon>
    </lineage>
</organism>
<protein>
    <submittedName>
        <fullName evidence="1">Uncharacterized protein</fullName>
    </submittedName>
</protein>
<comment type="caution">
    <text evidence="1">The sequence shown here is derived from an EMBL/GenBank/DDBJ whole genome shotgun (WGS) entry which is preliminary data.</text>
</comment>
<dbReference type="AlphaFoldDB" id="A0A840SJJ1"/>
<evidence type="ECO:0000313" key="2">
    <source>
        <dbReference type="Proteomes" id="UP000549457"/>
    </source>
</evidence>
<sequence>MTDPSQSEPDPVPDRDMGHAFDRAEADAIVARAAQAYFDGCRDRIAPFVNENFSVAGSARLHRRALGWDLLKAPANVALSVPQILLRLGSGAARRLGSKRAAQALDRDIFLETAVARELRWRLMTDLLRLPYVDGDRVSTNDGLAEAILAQPEVQTLLVDAGRTAAARADDPAFRARLEASLAGYTGTRAAAAEITTGLIALGTGAVAFQKATPGALALGPVLAGTLAQSSAIASFPLGTAAGGLWYGVFPAQASAGLVAAATAGVMGVAALATAFAGMISDPVQRATGLHRRRLLTLVGSLESSFRADDPTGFVAYDLYVARLMDLGDLLIGLSRSLRPA</sequence>
<dbReference type="Proteomes" id="UP000549457">
    <property type="component" value="Unassembled WGS sequence"/>
</dbReference>
<dbReference type="EMBL" id="JACHFM010000001">
    <property type="protein sequence ID" value="MBB5221124.1"/>
    <property type="molecule type" value="Genomic_DNA"/>
</dbReference>
<keyword evidence="2" id="KW-1185">Reference proteome</keyword>
<evidence type="ECO:0000313" key="1">
    <source>
        <dbReference type="EMBL" id="MBB5221124.1"/>
    </source>
</evidence>
<dbReference type="RefSeq" id="WP_184147526.1">
    <property type="nucleotide sequence ID" value="NZ_JACHFM010000001.1"/>
</dbReference>
<dbReference type="Pfam" id="PF20340">
    <property type="entry name" value="DUF6635"/>
    <property type="match status" value="2"/>
</dbReference>
<dbReference type="InterPro" id="IPR046575">
    <property type="entry name" value="DUF6635"/>
</dbReference>
<reference evidence="1 2" key="1">
    <citation type="submission" date="2020-08" db="EMBL/GenBank/DDBJ databases">
        <title>Genomic Encyclopedia of Type Strains, Phase IV (KMG-IV): sequencing the most valuable type-strain genomes for metagenomic binning, comparative biology and taxonomic classification.</title>
        <authorList>
            <person name="Goeker M."/>
        </authorList>
    </citation>
    <scope>NUCLEOTIDE SEQUENCE [LARGE SCALE GENOMIC DNA]</scope>
    <source>
        <strain evidence="1 2">DSM 101730</strain>
    </source>
</reference>
<name>A0A840SJJ1_9RHOB</name>